<evidence type="ECO:0000313" key="2">
    <source>
        <dbReference type="Proteomes" id="UP000008068"/>
    </source>
</evidence>
<dbReference type="eggNOG" id="ENOG502THMG">
    <property type="taxonomic scope" value="Eukaryota"/>
</dbReference>
<sequence>MRRFLIGEVERDGKISISIVADEVMHFVSTMEGSGVVTVERTGDPAKTYSLTGNIHEISSELCREFIIDGLLEADQFELNYAKIPIPSTLLKIKKIIKVTEIGTVEGLGRMEQLKNVKKELIAVGTDITDEELKDLNDYGTLVLNSDHITENGVMDKFEKWLELPVTSGNHFEIRYIPSSPEFTKTQIFKNLARAELKWTQYFAFDMKYTQKSGKVEEFTGFYFVHNEYHLIKVLISTDFKPRIVKRK</sequence>
<proteinExistence type="predicted"/>
<accession>G0NMJ6</accession>
<organism evidence="2">
    <name type="scientific">Caenorhabditis brenneri</name>
    <name type="common">Nematode worm</name>
    <dbReference type="NCBI Taxonomy" id="135651"/>
    <lineage>
        <taxon>Eukaryota</taxon>
        <taxon>Metazoa</taxon>
        <taxon>Ecdysozoa</taxon>
        <taxon>Nematoda</taxon>
        <taxon>Chromadorea</taxon>
        <taxon>Rhabditida</taxon>
        <taxon>Rhabditina</taxon>
        <taxon>Rhabditomorpha</taxon>
        <taxon>Rhabditoidea</taxon>
        <taxon>Rhabditidae</taxon>
        <taxon>Peloderinae</taxon>
        <taxon>Caenorhabditis</taxon>
    </lineage>
</organism>
<reference evidence="2" key="1">
    <citation type="submission" date="2011-07" db="EMBL/GenBank/DDBJ databases">
        <authorList>
            <consortium name="Caenorhabditis brenneri Sequencing and Analysis Consortium"/>
            <person name="Wilson R.K."/>
        </authorList>
    </citation>
    <scope>NUCLEOTIDE SEQUENCE [LARGE SCALE GENOMIC DNA]</scope>
    <source>
        <strain evidence="2">PB2801</strain>
    </source>
</reference>
<dbReference type="HOGENOM" id="CLU_1012804_0_0_1"/>
<dbReference type="OMA" id="IPMDWKP"/>
<dbReference type="AlphaFoldDB" id="G0NMJ6"/>
<dbReference type="OrthoDB" id="5837593at2759"/>
<keyword evidence="2" id="KW-1185">Reference proteome</keyword>
<protein>
    <submittedName>
        <fullName evidence="1">Uncharacterized protein</fullName>
    </submittedName>
</protein>
<dbReference type="InParanoid" id="G0NMJ6"/>
<dbReference type="EMBL" id="GL379910">
    <property type="protein sequence ID" value="EGT34178.1"/>
    <property type="molecule type" value="Genomic_DNA"/>
</dbReference>
<dbReference type="FunCoup" id="G0NMJ6">
    <property type="interactions" value="1081"/>
</dbReference>
<dbReference type="Proteomes" id="UP000008068">
    <property type="component" value="Unassembled WGS sequence"/>
</dbReference>
<evidence type="ECO:0000313" key="1">
    <source>
        <dbReference type="EMBL" id="EGT34178.1"/>
    </source>
</evidence>
<gene>
    <name evidence="1" type="ORF">CAEBREN_17249</name>
</gene>
<name>G0NMJ6_CAEBE</name>